<keyword evidence="2" id="KW-1185">Reference proteome</keyword>
<name>A0A0M4CW24_9CORY</name>
<dbReference type="InterPro" id="IPR036038">
    <property type="entry name" value="Aminotransferase-like"/>
</dbReference>
<dbReference type="InterPro" id="IPR001544">
    <property type="entry name" value="Aminotrans_IV"/>
</dbReference>
<evidence type="ECO:0000313" key="1">
    <source>
        <dbReference type="EMBL" id="ALC05275.1"/>
    </source>
</evidence>
<dbReference type="PATRIC" id="fig|931089.4.peg.836"/>
<dbReference type="Gene3D" id="3.20.10.10">
    <property type="entry name" value="D-amino Acid Aminotransferase, subunit A, domain 2"/>
    <property type="match status" value="1"/>
</dbReference>
<accession>A0A0M4CW24</accession>
<dbReference type="Pfam" id="PF01063">
    <property type="entry name" value="Aminotran_4"/>
    <property type="match status" value="1"/>
</dbReference>
<reference evidence="1 2" key="1">
    <citation type="submission" date="2014-08" db="EMBL/GenBank/DDBJ databases">
        <title>Complete genome sequence of Corynebacterium deserti GIMN1.010 (=DSM 45689), isolated from desert sand in western China.</title>
        <authorList>
            <person name="Ruckert C."/>
            <person name="Albersmeier A."/>
            <person name="Kalinowski J."/>
        </authorList>
    </citation>
    <scope>NUCLEOTIDE SEQUENCE [LARGE SCALE GENOMIC DNA]</scope>
    <source>
        <strain evidence="1 2">GIMN1.010</strain>
    </source>
</reference>
<dbReference type="EMBL" id="CP009220">
    <property type="protein sequence ID" value="ALC05275.1"/>
    <property type="molecule type" value="Genomic_DNA"/>
</dbReference>
<sequence>MVTTSFLMVDGKIRNLPGHIDRIIAAVPTAPQFLDRITSQLREAKGTVQARVSIEANHYNVELRPARLKKTLVTMDSRGHRDERRHPLVKGKDVAWQNKVTAESKFQGADDGLLVDESGRVIMAINSSLLAIQGDTVFHSTHPRAMLSVLEEPILTYLQEQGCHAKPRPDGFNIEDLRASEVWIIDSVDGARLVNAWVEYGTKFPVPEKRPVASFVPTYSEVNDYLWSTATPA</sequence>
<organism evidence="1 2">
    <name type="scientific">Corynebacterium deserti GIMN1.010</name>
    <dbReference type="NCBI Taxonomy" id="931089"/>
    <lineage>
        <taxon>Bacteria</taxon>
        <taxon>Bacillati</taxon>
        <taxon>Actinomycetota</taxon>
        <taxon>Actinomycetes</taxon>
        <taxon>Mycobacteriales</taxon>
        <taxon>Corynebacteriaceae</taxon>
        <taxon>Corynebacterium</taxon>
    </lineage>
</organism>
<dbReference type="Proteomes" id="UP000068067">
    <property type="component" value="Chromosome"/>
</dbReference>
<dbReference type="KEGG" id="cdx:CDES_04145"/>
<dbReference type="AlphaFoldDB" id="A0A0M4CW24"/>
<gene>
    <name evidence="1" type="ORF">CDES_04145</name>
</gene>
<evidence type="ECO:0000313" key="2">
    <source>
        <dbReference type="Proteomes" id="UP000068067"/>
    </source>
</evidence>
<dbReference type="InterPro" id="IPR043132">
    <property type="entry name" value="BCAT-like_C"/>
</dbReference>
<proteinExistence type="predicted"/>
<dbReference type="GO" id="GO:0003824">
    <property type="term" value="F:catalytic activity"/>
    <property type="evidence" value="ECO:0007669"/>
    <property type="project" value="InterPro"/>
</dbReference>
<protein>
    <recommendedName>
        <fullName evidence="3">Branched-chain amino acid aminotransferase/4-amino-4-deoxychorismate lyase</fullName>
    </recommendedName>
</protein>
<dbReference type="STRING" id="931089.CDES_04145"/>
<dbReference type="SUPFAM" id="SSF56752">
    <property type="entry name" value="D-aminoacid aminotransferase-like PLP-dependent enzymes"/>
    <property type="match status" value="1"/>
</dbReference>
<evidence type="ECO:0008006" key="3">
    <source>
        <dbReference type="Google" id="ProtNLM"/>
    </source>
</evidence>